<evidence type="ECO:0000313" key="4">
    <source>
        <dbReference type="Proteomes" id="UP000436088"/>
    </source>
</evidence>
<organism evidence="3 4">
    <name type="scientific">Hibiscus syriacus</name>
    <name type="common">Rose of Sharon</name>
    <dbReference type="NCBI Taxonomy" id="106335"/>
    <lineage>
        <taxon>Eukaryota</taxon>
        <taxon>Viridiplantae</taxon>
        <taxon>Streptophyta</taxon>
        <taxon>Embryophyta</taxon>
        <taxon>Tracheophyta</taxon>
        <taxon>Spermatophyta</taxon>
        <taxon>Magnoliopsida</taxon>
        <taxon>eudicotyledons</taxon>
        <taxon>Gunneridae</taxon>
        <taxon>Pentapetalae</taxon>
        <taxon>rosids</taxon>
        <taxon>malvids</taxon>
        <taxon>Malvales</taxon>
        <taxon>Malvaceae</taxon>
        <taxon>Malvoideae</taxon>
        <taxon>Hibiscus</taxon>
    </lineage>
</organism>
<reference evidence="3" key="1">
    <citation type="submission" date="2019-09" db="EMBL/GenBank/DDBJ databases">
        <title>Draft genome information of white flower Hibiscus syriacus.</title>
        <authorList>
            <person name="Kim Y.-M."/>
        </authorList>
    </citation>
    <scope>NUCLEOTIDE SEQUENCE [LARGE SCALE GENOMIC DNA]</scope>
    <source>
        <strain evidence="3">YM2019G1</strain>
    </source>
</reference>
<dbReference type="PROSITE" id="PS00674">
    <property type="entry name" value="AAA"/>
    <property type="match status" value="1"/>
</dbReference>
<feature type="domain" description="ATPase AAA-type core" evidence="2">
    <location>
        <begin position="45"/>
        <end position="156"/>
    </location>
</feature>
<accession>A0A6A2YN94</accession>
<dbReference type="InterPro" id="IPR050747">
    <property type="entry name" value="Mitochondrial_chaperone_BCS1"/>
</dbReference>
<dbReference type="AlphaFoldDB" id="A0A6A2YN94"/>
<dbReference type="EMBL" id="VEPZ02001320">
    <property type="protein sequence ID" value="KAE8680831.1"/>
    <property type="molecule type" value="Genomic_DNA"/>
</dbReference>
<evidence type="ECO:0000313" key="3">
    <source>
        <dbReference type="EMBL" id="KAE8680831.1"/>
    </source>
</evidence>
<dbReference type="GO" id="GO:0016887">
    <property type="term" value="F:ATP hydrolysis activity"/>
    <property type="evidence" value="ECO:0007669"/>
    <property type="project" value="InterPro"/>
</dbReference>
<comment type="similarity">
    <text evidence="1">Belongs to the AAA ATPase family.</text>
</comment>
<evidence type="ECO:0000256" key="1">
    <source>
        <dbReference type="RuleBase" id="RU003651"/>
    </source>
</evidence>
<gene>
    <name evidence="3" type="ORF">F3Y22_tig00111366pilonHSYRG00184</name>
</gene>
<dbReference type="InterPro" id="IPR003960">
    <property type="entry name" value="ATPase_AAA_CS"/>
</dbReference>
<dbReference type="Proteomes" id="UP000436088">
    <property type="component" value="Unassembled WGS sequence"/>
</dbReference>
<protein>
    <submittedName>
        <fullName evidence="3">V-type proton ATPase catalytic subunit A</fullName>
    </submittedName>
</protein>
<evidence type="ECO:0000259" key="2">
    <source>
        <dbReference type="Pfam" id="PF00004"/>
    </source>
</evidence>
<proteinExistence type="inferred from homology"/>
<dbReference type="GO" id="GO:0005524">
    <property type="term" value="F:ATP binding"/>
    <property type="evidence" value="ECO:0007669"/>
    <property type="project" value="UniProtKB-KW"/>
</dbReference>
<name>A0A6A2YN94_HIBSY</name>
<dbReference type="InterPro" id="IPR027417">
    <property type="entry name" value="P-loop_NTPase"/>
</dbReference>
<comment type="caution">
    <text evidence="3">The sequence shown here is derived from an EMBL/GenBank/DDBJ whole genome shotgun (WGS) entry which is preliminary data.</text>
</comment>
<keyword evidence="4" id="KW-1185">Reference proteome</keyword>
<dbReference type="PANTHER" id="PTHR23070">
    <property type="entry name" value="BCS1 AAA-TYPE ATPASE"/>
    <property type="match status" value="1"/>
</dbReference>
<dbReference type="Pfam" id="PF00004">
    <property type="entry name" value="AAA"/>
    <property type="match status" value="1"/>
</dbReference>
<sequence length="196" mass="22170">MGCGRDQTQTPNDIQHTCYGFRAQKGCNGGSSTLYEWGRILQKRTGKSSLIAAMANYLKYDIYDLDLTDVHTNSDLRFLLLTMPNRSILVIEDIDCSIKLQNRESETESDENQGDNQVTLSGLLNFIDGLWSCCGEERIIIFTTNHKEWLDPSLVRPVGWTCIFRCRTAMHPYSNNLPSTISVSATMVFLSRLRGC</sequence>
<dbReference type="InterPro" id="IPR003959">
    <property type="entry name" value="ATPase_AAA_core"/>
</dbReference>
<dbReference type="SUPFAM" id="SSF52540">
    <property type="entry name" value="P-loop containing nucleoside triphosphate hydrolases"/>
    <property type="match status" value="1"/>
</dbReference>
<keyword evidence="1" id="KW-0067">ATP-binding</keyword>
<keyword evidence="1" id="KW-0547">Nucleotide-binding</keyword>
<dbReference type="Gene3D" id="3.40.50.300">
    <property type="entry name" value="P-loop containing nucleotide triphosphate hydrolases"/>
    <property type="match status" value="1"/>
</dbReference>